<organism evidence="2 3">
    <name type="scientific">Sphingomonas hankookensis</name>
    <dbReference type="NCBI Taxonomy" id="563996"/>
    <lineage>
        <taxon>Bacteria</taxon>
        <taxon>Pseudomonadati</taxon>
        <taxon>Pseudomonadota</taxon>
        <taxon>Alphaproteobacteria</taxon>
        <taxon>Sphingomonadales</taxon>
        <taxon>Sphingomonadaceae</taxon>
        <taxon>Sphingomonas</taxon>
    </lineage>
</organism>
<dbReference type="GO" id="GO:0016787">
    <property type="term" value="F:hydrolase activity"/>
    <property type="evidence" value="ECO:0007669"/>
    <property type="project" value="UniProtKB-KW"/>
</dbReference>
<comment type="caution">
    <text evidence="2">The sequence shown here is derived from an EMBL/GenBank/DDBJ whole genome shotgun (WGS) entry which is preliminary data.</text>
</comment>
<evidence type="ECO:0000259" key="1">
    <source>
        <dbReference type="Pfam" id="PF01863"/>
    </source>
</evidence>
<name>A0ABR5YAH3_9SPHN</name>
<protein>
    <submittedName>
        <fullName evidence="2">Metal-dependent hydrolase</fullName>
    </submittedName>
</protein>
<dbReference type="InterPro" id="IPR002725">
    <property type="entry name" value="YgjP-like_metallopeptidase"/>
</dbReference>
<gene>
    <name evidence="2" type="ORF">AVT10_05475</name>
</gene>
<feature type="domain" description="YgjP-like metallopeptidase" evidence="1">
    <location>
        <begin position="139"/>
        <end position="248"/>
    </location>
</feature>
<dbReference type="PANTHER" id="PTHR30399">
    <property type="entry name" value="UNCHARACTERIZED PROTEIN YGJP"/>
    <property type="match status" value="1"/>
</dbReference>
<evidence type="ECO:0000313" key="3">
    <source>
        <dbReference type="Proteomes" id="UP000076609"/>
    </source>
</evidence>
<evidence type="ECO:0000313" key="2">
    <source>
        <dbReference type="EMBL" id="KZE11685.1"/>
    </source>
</evidence>
<proteinExistence type="predicted"/>
<reference evidence="3" key="1">
    <citation type="submission" date="2016-01" db="EMBL/GenBank/DDBJ databases">
        <title>Draft genome of Chromobacterium sp. F49.</title>
        <authorList>
            <person name="Hong K.W."/>
        </authorList>
    </citation>
    <scope>NUCLEOTIDE SEQUENCE [LARGE SCALE GENOMIC DNA]</scope>
    <source>
        <strain evidence="3">CN3</strain>
    </source>
</reference>
<feature type="domain" description="YgjP-like metallopeptidase" evidence="1">
    <location>
        <begin position="22"/>
        <end position="116"/>
    </location>
</feature>
<dbReference type="RefSeq" id="WP_066692521.1">
    <property type="nucleotide sequence ID" value="NZ_LQQO01000034.1"/>
</dbReference>
<dbReference type="CDD" id="cd07344">
    <property type="entry name" value="M48_yhfN_like"/>
    <property type="match status" value="1"/>
</dbReference>
<dbReference type="PANTHER" id="PTHR30399:SF1">
    <property type="entry name" value="UTP PYROPHOSPHATASE"/>
    <property type="match status" value="1"/>
</dbReference>
<keyword evidence="2" id="KW-0378">Hydrolase</keyword>
<dbReference type="InterPro" id="IPR053136">
    <property type="entry name" value="UTP_pyrophosphatase-like"/>
</dbReference>
<dbReference type="EMBL" id="LQQO01000034">
    <property type="protein sequence ID" value="KZE11685.1"/>
    <property type="molecule type" value="Genomic_DNA"/>
</dbReference>
<dbReference type="Proteomes" id="UP000076609">
    <property type="component" value="Unassembled WGS sequence"/>
</dbReference>
<dbReference type="Gene3D" id="3.30.2010.10">
    <property type="entry name" value="Metalloproteases ('zincins'), catalytic domain"/>
    <property type="match status" value="1"/>
</dbReference>
<keyword evidence="3" id="KW-1185">Reference proteome</keyword>
<dbReference type="Pfam" id="PF01863">
    <property type="entry name" value="YgjP-like"/>
    <property type="match status" value="2"/>
</dbReference>
<sequence length="262" mass="28447">MIDGVEVVRHPRARVARLSADPATGRVRLTVPKRMALAKAVAWAGEKADWIAAQRAKLPQGRPFVDGAVVPVADRAVRLLWREGASRTVALTPAADRTPAKAGVQSQAVRPSAIDALDPRLRGDTEADGELTCGGPSDQFPTRIERWLKREALRLLTEDTAHYAAKAGVTVAKVAIGDPKARWGSCSGDGTIRYSWRLLLAPGFVRRATVAHEVAHRVHMHHGPDFHALVDALFEGNPNDARRWLRTHGAGLHWYGRASSSG</sequence>
<accession>A0ABR5YAH3</accession>